<dbReference type="Proteomes" id="UP000009026">
    <property type="component" value="Chromosome"/>
</dbReference>
<sequence>MQFGCSNLSNETNEIVSNLVQAGFPEDDIMVVGEKVYVGRDAHVSLDASREMLAPDASTKEHYRTANQVNPTLQVICIDGAAMTGAFSTGLDQAIQSYNGLSLNFTLRRTPSTWCDFTIRAEMAPGMVGGEAGFPSGGMPYHTIRIGSGLAPYSLGVIKHVIVHEIGHTLGLRHTDYYNRSISCGVGGNEGDASVGAIHIPGTPTEAVVGNSIMNSCFRTSETGDFRPSDATALRAMFPPQAFTEWLWAPQFTPPFHLSADEPSVRDMGARFVDLNGDGRADFVYHRDLDGTVAQKGAYLNTGTGWQWAPQFTPPVPITADNAVMGDRGARFADLNGDGRADLAYHRYIDGTTSQMGAYLNTGNGWAPAPQFTPPFHIVADGVGWLGAAFADLNGDGRDDFVHHRWMNATYQQAGAYLNTGNGWEWAPQFTPPFHLSADDHVVGDMGARLVDLNGDGRADFVYHRQLQGSNPQKGAYLNTGSGWASEPLFTPPEPIVSDQAAWGDMGARFADLDGDGRADFVYHRYLDSGFRRKGAYLNTLYGWRWSPDYTPPFHIAAENVGWLGAAFADLDGDGRDELAHFRWLNGAYQQTGAYVLTRLSPF</sequence>
<accession>A0A0H4WY61</accession>
<gene>
    <name evidence="2" type="ORF">A176_005263</name>
</gene>
<dbReference type="PANTHER" id="PTHR44103:SF1">
    <property type="entry name" value="PROPROTEIN CONVERTASE P"/>
    <property type="match status" value="1"/>
</dbReference>
<dbReference type="SUPFAM" id="SSF55486">
    <property type="entry name" value="Metalloproteases ('zincins'), catalytic domain"/>
    <property type="match status" value="1"/>
</dbReference>
<dbReference type="Gene3D" id="2.130.10.130">
    <property type="entry name" value="Integrin alpha, N-terminal"/>
    <property type="match status" value="2"/>
</dbReference>
<evidence type="ECO:0000313" key="2">
    <source>
        <dbReference type="EMBL" id="AKQ68351.1"/>
    </source>
</evidence>
<dbReference type="KEGG" id="mym:A176_005263"/>
<dbReference type="InterPro" id="IPR013517">
    <property type="entry name" value="FG-GAP"/>
</dbReference>
<keyword evidence="2" id="KW-0645">Protease</keyword>
<dbReference type="InterPro" id="IPR024653">
    <property type="entry name" value="Peptidase_M10/M27/M57"/>
</dbReference>
<name>A0A0H4WY61_9BACT</name>
<dbReference type="PATRIC" id="fig|1297742.4.peg.5346"/>
<organism evidence="2 3">
    <name type="scientific">Pseudomyxococcus hansupus</name>
    <dbReference type="NCBI Taxonomy" id="1297742"/>
    <lineage>
        <taxon>Bacteria</taxon>
        <taxon>Pseudomonadati</taxon>
        <taxon>Myxococcota</taxon>
        <taxon>Myxococcia</taxon>
        <taxon>Myxococcales</taxon>
        <taxon>Cystobacterineae</taxon>
        <taxon>Myxococcaceae</taxon>
        <taxon>Pseudomyxococcus</taxon>
    </lineage>
</organism>
<keyword evidence="1" id="KW-0732">Signal</keyword>
<dbReference type="eggNOG" id="COG5549">
    <property type="taxonomic scope" value="Bacteria"/>
</dbReference>
<dbReference type="PANTHER" id="PTHR44103">
    <property type="entry name" value="PROPROTEIN CONVERTASE P"/>
    <property type="match status" value="1"/>
</dbReference>
<keyword evidence="3" id="KW-1185">Reference proteome</keyword>
<evidence type="ECO:0000256" key="1">
    <source>
        <dbReference type="ARBA" id="ARBA00022729"/>
    </source>
</evidence>
<dbReference type="InterPro" id="IPR024079">
    <property type="entry name" value="MetalloPept_cat_dom_sf"/>
</dbReference>
<dbReference type="GO" id="GO:0006508">
    <property type="term" value="P:proteolysis"/>
    <property type="evidence" value="ECO:0007669"/>
    <property type="project" value="UniProtKB-KW"/>
</dbReference>
<proteinExistence type="predicted"/>
<reference evidence="2 3" key="1">
    <citation type="journal article" date="2016" name="PLoS ONE">
        <title>Complete Genome Sequence and Comparative Genomics of a Novel Myxobacterium Myxococcus hansupus.</title>
        <authorList>
            <person name="Sharma G."/>
            <person name="Narwani T."/>
            <person name="Subramanian S."/>
        </authorList>
    </citation>
    <scope>NUCLEOTIDE SEQUENCE [LARGE SCALE GENOMIC DNA]</scope>
    <source>
        <strain evidence="3">mixupus</strain>
    </source>
</reference>
<keyword evidence="2" id="KW-0378">Hydrolase</keyword>
<dbReference type="Gene3D" id="3.40.390.10">
    <property type="entry name" value="Collagenase (Catalytic Domain)"/>
    <property type="match status" value="1"/>
</dbReference>
<dbReference type="InterPro" id="IPR028994">
    <property type="entry name" value="Integrin_alpha_N"/>
</dbReference>
<dbReference type="GO" id="GO:0008237">
    <property type="term" value="F:metallopeptidase activity"/>
    <property type="evidence" value="ECO:0007669"/>
    <property type="project" value="InterPro"/>
</dbReference>
<dbReference type="EMBL" id="CP012109">
    <property type="protein sequence ID" value="AKQ68351.1"/>
    <property type="molecule type" value="Genomic_DNA"/>
</dbReference>
<dbReference type="STRING" id="1297742.A176_005263"/>
<dbReference type="SUPFAM" id="SSF69318">
    <property type="entry name" value="Integrin alpha N-terminal domain"/>
    <property type="match status" value="1"/>
</dbReference>
<dbReference type="Pfam" id="PF13517">
    <property type="entry name" value="FG-GAP_3"/>
    <property type="match status" value="2"/>
</dbReference>
<protein>
    <submittedName>
        <fullName evidence="2">Milk-clotting protease</fullName>
    </submittedName>
</protein>
<dbReference type="AlphaFoldDB" id="A0A0H4WY61"/>
<dbReference type="Pfam" id="PF12388">
    <property type="entry name" value="Peptidase_M57"/>
    <property type="match status" value="1"/>
</dbReference>
<dbReference type="eggNOG" id="COG3209">
    <property type="taxonomic scope" value="Bacteria"/>
</dbReference>
<evidence type="ECO:0000313" key="3">
    <source>
        <dbReference type="Proteomes" id="UP000009026"/>
    </source>
</evidence>